<feature type="compositionally biased region" description="Basic and acidic residues" evidence="1">
    <location>
        <begin position="891"/>
        <end position="900"/>
    </location>
</feature>
<dbReference type="GeneID" id="9624211"/>
<evidence type="ECO:0000256" key="1">
    <source>
        <dbReference type="SAM" id="MobiDB-lite"/>
    </source>
</evidence>
<dbReference type="InterPro" id="IPR001054">
    <property type="entry name" value="A/G_cyclase"/>
</dbReference>
<dbReference type="SUPFAM" id="SSF55073">
    <property type="entry name" value="Nucleotide cyclase"/>
    <property type="match status" value="2"/>
</dbReference>
<keyword evidence="2" id="KW-0812">Transmembrane</keyword>
<dbReference type="EMBL" id="GL378362">
    <property type="protein sequence ID" value="EFJ44718.1"/>
    <property type="molecule type" value="Genomic_DNA"/>
</dbReference>
<dbReference type="eggNOG" id="KOG0618">
    <property type="taxonomic scope" value="Eukaryota"/>
</dbReference>
<dbReference type="Proteomes" id="UP000001058">
    <property type="component" value="Unassembled WGS sequence"/>
</dbReference>
<dbReference type="Gene3D" id="3.30.70.1230">
    <property type="entry name" value="Nucleotide cyclase"/>
    <property type="match status" value="2"/>
</dbReference>
<name>D8U6I2_VOLCA</name>
<organism evidence="5">
    <name type="scientific">Volvox carteri f. nagariensis</name>
    <dbReference type="NCBI Taxonomy" id="3068"/>
    <lineage>
        <taxon>Eukaryota</taxon>
        <taxon>Viridiplantae</taxon>
        <taxon>Chlorophyta</taxon>
        <taxon>core chlorophytes</taxon>
        <taxon>Chlorophyceae</taxon>
        <taxon>CS clade</taxon>
        <taxon>Chlamydomonadales</taxon>
        <taxon>Volvocaceae</taxon>
        <taxon>Volvox</taxon>
    </lineage>
</organism>
<protein>
    <recommendedName>
        <fullName evidence="3">Guanylate cyclase domain-containing protein</fullName>
    </recommendedName>
</protein>
<dbReference type="KEGG" id="vcn:VOLCADRAFT_95068"/>
<dbReference type="OrthoDB" id="568473at2759"/>
<dbReference type="GO" id="GO:0035556">
    <property type="term" value="P:intracellular signal transduction"/>
    <property type="evidence" value="ECO:0007669"/>
    <property type="project" value="InterPro"/>
</dbReference>
<evidence type="ECO:0000259" key="3">
    <source>
        <dbReference type="PROSITE" id="PS50125"/>
    </source>
</evidence>
<reference evidence="4 5" key="1">
    <citation type="journal article" date="2010" name="Science">
        <title>Genomic analysis of organismal complexity in the multicellular green alga Volvox carteri.</title>
        <authorList>
            <person name="Prochnik S.E."/>
            <person name="Umen J."/>
            <person name="Nedelcu A.M."/>
            <person name="Hallmann A."/>
            <person name="Miller S.M."/>
            <person name="Nishii I."/>
            <person name="Ferris P."/>
            <person name="Kuo A."/>
            <person name="Mitros T."/>
            <person name="Fritz-Laylin L.K."/>
            <person name="Hellsten U."/>
            <person name="Chapman J."/>
            <person name="Simakov O."/>
            <person name="Rensing S.A."/>
            <person name="Terry A."/>
            <person name="Pangilinan J."/>
            <person name="Kapitonov V."/>
            <person name="Jurka J."/>
            <person name="Salamov A."/>
            <person name="Shapiro H."/>
            <person name="Schmutz J."/>
            <person name="Grimwood J."/>
            <person name="Lindquist E."/>
            <person name="Lucas S."/>
            <person name="Grigoriev I.V."/>
            <person name="Schmitt R."/>
            <person name="Kirk D."/>
            <person name="Rokhsar D.S."/>
        </authorList>
    </citation>
    <scope>NUCLEOTIDE SEQUENCE [LARGE SCALE GENOMIC DNA]</scope>
    <source>
        <strain evidence="5">f. Nagariensis / Eve</strain>
    </source>
</reference>
<feature type="domain" description="Guanylate cyclase" evidence="3">
    <location>
        <begin position="48"/>
        <end position="107"/>
    </location>
</feature>
<feature type="region of interest" description="Disordered" evidence="1">
    <location>
        <begin position="887"/>
        <end position="919"/>
    </location>
</feature>
<keyword evidence="5" id="KW-1185">Reference proteome</keyword>
<keyword evidence="2" id="KW-1133">Transmembrane helix</keyword>
<dbReference type="PROSITE" id="PS50125">
    <property type="entry name" value="GUANYLATE_CYCLASE_2"/>
    <property type="match status" value="1"/>
</dbReference>
<proteinExistence type="predicted"/>
<sequence>MLATVVASTISGVVLLGLAAVWLQRRLRDRHHDFLGRVLAPRAGPDTTLLISDVQNSTVLWEQLPAEVMDISLKLHHSTFRRLLPKHDGYESSTEGDSFILAFADPTNAVAFAAACQVQLVLQEWPQQLLEHPDGQLVLVDPRDGDPVLQAAATPHGDIRLIASRTNSLAAFPFMSTIATYMRAAATGALRISQIMPSPLLLSPTLRTGSRPPAAATAATAGINDAVTRTSSIVNFVSDGTVHGGNVFFRTQSECVDFASQDGLYNSAAAVTAAAADADAAAESTPDFSARGNRTLSGDGSVNAVPYTGLLPTKLVSSGEPRKTPPSGNSPILARIINQRSAASLGHILDSSCDLVVRPGTTSGGGGGVRNKFPTVSSSERNVVGLHSPGFSSILSILPTLREDRATWGLPSSTSSDWLTALCAAFPSVPTQGVSACVQGDQALRYLRNLFIFLPLCDPLVFPLLLSLLVPLFLIAPCSQPCYLSASHVPLPLLLLPGQSPLVALPSGRPVLAAYRGLRVRMGLHTGLEDPQHIVFNKVASAFKYQGKFTALGMCLDRVHVSTAILSHSVRSRLSELARSPIHHTGRGRGPLDQSIAVIIMIIIIVAPRSPSRSRPLGACPFLETARCIIDAAPGGMVVLSSQAFARLRHSANTPRGGVGGGGNGAPQHSANKRRAGRQTEALVLYGGHHVLKSSPPTPGPPSKPVAATARRLSSVVRFSIMGIGETLRGEEGSAEAESTTEGTALYQAVPSALSCRLALSAPLVTKRVLQLGSLNAAVGCISIAFMAALNPKQTSAISKCGLGRALSQFQRLVFRLLGSKGGYLVEGEDGLVLAAFESPMAAVEWALDCAAGLKNLVGGSTWDPELLGHWLCEEVLSVGVAGTDTLPTADKGKDNERVPWEPVDLPDGGEGARAGSPPAVARRCSLRRNLSNMPSTARLGAITTTRRVLERGLRIKVGLDTGLTTHSLNEASGRLAYRGKVMNRASRVAGKAAAGQVVCTDACWRGCLMQATDAGVNVRGTFLRSSDGGSEGTRTMTISSEYTGVDLSVCGEGDSIGGLVAISLGKVALKGIATPVELFQCMKK</sequence>
<dbReference type="STRING" id="3068.D8U6I2"/>
<gene>
    <name evidence="4" type="ORF">VOLCADRAFT_95068</name>
</gene>
<dbReference type="InterPro" id="IPR029787">
    <property type="entry name" value="Nucleotide_cyclase"/>
</dbReference>
<dbReference type="RefSeq" id="XP_002954294.1">
    <property type="nucleotide sequence ID" value="XM_002954248.1"/>
</dbReference>
<keyword evidence="2" id="KW-0472">Membrane</keyword>
<dbReference type="PANTHER" id="PTHR43081:SF1">
    <property type="entry name" value="ADENYLATE CYCLASE, TERMINAL-DIFFERENTIATION SPECIFIC"/>
    <property type="match status" value="1"/>
</dbReference>
<dbReference type="Pfam" id="PF00211">
    <property type="entry name" value="Guanylate_cyc"/>
    <property type="match status" value="1"/>
</dbReference>
<dbReference type="AlphaFoldDB" id="D8U6I2"/>
<evidence type="ECO:0000313" key="4">
    <source>
        <dbReference type="EMBL" id="EFJ44718.1"/>
    </source>
</evidence>
<dbReference type="PANTHER" id="PTHR43081">
    <property type="entry name" value="ADENYLATE CYCLASE, TERMINAL-DIFFERENTIATION SPECIFIC-RELATED"/>
    <property type="match status" value="1"/>
</dbReference>
<evidence type="ECO:0000313" key="5">
    <source>
        <dbReference type="Proteomes" id="UP000001058"/>
    </source>
</evidence>
<dbReference type="InParanoid" id="D8U6I2"/>
<dbReference type="GO" id="GO:0009190">
    <property type="term" value="P:cyclic nucleotide biosynthetic process"/>
    <property type="evidence" value="ECO:0007669"/>
    <property type="project" value="InterPro"/>
</dbReference>
<dbReference type="InterPro" id="IPR050697">
    <property type="entry name" value="Adenylyl/Guanylyl_Cyclase_3/4"/>
</dbReference>
<accession>D8U6I2</accession>
<feature type="transmembrane region" description="Helical" evidence="2">
    <location>
        <begin position="6"/>
        <end position="23"/>
    </location>
</feature>
<feature type="region of interest" description="Disordered" evidence="1">
    <location>
        <begin position="652"/>
        <end position="677"/>
    </location>
</feature>
<evidence type="ECO:0000256" key="2">
    <source>
        <dbReference type="SAM" id="Phobius"/>
    </source>
</evidence>